<dbReference type="InterPro" id="IPR012318">
    <property type="entry name" value="HTH_CRP"/>
</dbReference>
<dbReference type="PANTHER" id="PTHR24567:SF74">
    <property type="entry name" value="HTH-TYPE TRANSCRIPTIONAL REGULATOR ARCR"/>
    <property type="match status" value="1"/>
</dbReference>
<dbReference type="SMART" id="SM00100">
    <property type="entry name" value="cNMP"/>
    <property type="match status" value="1"/>
</dbReference>
<evidence type="ECO:0000256" key="1">
    <source>
        <dbReference type="ARBA" id="ARBA00023015"/>
    </source>
</evidence>
<dbReference type="InterPro" id="IPR018490">
    <property type="entry name" value="cNMP-bd_dom_sf"/>
</dbReference>
<name>A0A2P7BEZ7_9HYPH</name>
<dbReference type="SUPFAM" id="SSF51206">
    <property type="entry name" value="cAMP-binding domain-like"/>
    <property type="match status" value="1"/>
</dbReference>
<keyword evidence="2" id="KW-0238">DNA-binding</keyword>
<dbReference type="EMBL" id="PGGM01000003">
    <property type="protein sequence ID" value="PSH65033.1"/>
    <property type="molecule type" value="Genomic_DNA"/>
</dbReference>
<sequence length="241" mass="26814">MSPIRNHLLSRLSEKDLALLLPKMQVVPLKLRQEIETPGETLEHVYFLESGIASMMASLPRARDLEVGLFGRDGMSGSALLQYDDRSAYRTVVQMSGSAFRIDASDLVEALSVSEPMKMLFTRFARALSIQVGSTAIANGHSKLEDRLARWVLLAHDRVDGDSMFFTHEHLARMLGVRRAGVTVALHVLEGKGLIRSKRSEIVVLDREGLMELADGAYGLAEEESVRLTGWSLRQTHRALM</sequence>
<keyword evidence="1" id="KW-0805">Transcription regulation</keyword>
<dbReference type="InterPro" id="IPR050397">
    <property type="entry name" value="Env_Response_Regulators"/>
</dbReference>
<dbReference type="SUPFAM" id="SSF46785">
    <property type="entry name" value="Winged helix' DNA-binding domain"/>
    <property type="match status" value="1"/>
</dbReference>
<dbReference type="GO" id="GO:0003677">
    <property type="term" value="F:DNA binding"/>
    <property type="evidence" value="ECO:0007669"/>
    <property type="project" value="UniProtKB-KW"/>
</dbReference>
<dbReference type="PANTHER" id="PTHR24567">
    <property type="entry name" value="CRP FAMILY TRANSCRIPTIONAL REGULATORY PROTEIN"/>
    <property type="match status" value="1"/>
</dbReference>
<keyword evidence="3" id="KW-0804">Transcription</keyword>
<dbReference type="Proteomes" id="UP000241764">
    <property type="component" value="Unassembled WGS sequence"/>
</dbReference>
<dbReference type="InterPro" id="IPR036388">
    <property type="entry name" value="WH-like_DNA-bd_sf"/>
</dbReference>
<dbReference type="Gene3D" id="2.60.120.10">
    <property type="entry name" value="Jelly Rolls"/>
    <property type="match status" value="1"/>
</dbReference>
<protein>
    <submittedName>
        <fullName evidence="5">Cyclic nucleotide-binding protein</fullName>
    </submittedName>
</protein>
<proteinExistence type="predicted"/>
<evidence type="ECO:0000313" key="6">
    <source>
        <dbReference type="Proteomes" id="UP000241764"/>
    </source>
</evidence>
<dbReference type="OrthoDB" id="7506088at2"/>
<dbReference type="InterPro" id="IPR014710">
    <property type="entry name" value="RmlC-like_jellyroll"/>
</dbReference>
<dbReference type="Gene3D" id="1.10.10.10">
    <property type="entry name" value="Winged helix-like DNA-binding domain superfamily/Winged helix DNA-binding domain"/>
    <property type="match status" value="1"/>
</dbReference>
<gene>
    <name evidence="5" type="ORF">CU103_08300</name>
</gene>
<dbReference type="GO" id="GO:0003700">
    <property type="term" value="F:DNA-binding transcription factor activity"/>
    <property type="evidence" value="ECO:0007669"/>
    <property type="project" value="TreeGrafter"/>
</dbReference>
<evidence type="ECO:0000256" key="2">
    <source>
        <dbReference type="ARBA" id="ARBA00023125"/>
    </source>
</evidence>
<evidence type="ECO:0000313" key="5">
    <source>
        <dbReference type="EMBL" id="PSH65033.1"/>
    </source>
</evidence>
<dbReference type="PROSITE" id="PS50042">
    <property type="entry name" value="CNMP_BINDING_3"/>
    <property type="match status" value="1"/>
</dbReference>
<dbReference type="AlphaFoldDB" id="A0A2P7BEZ7"/>
<dbReference type="GO" id="GO:0005829">
    <property type="term" value="C:cytosol"/>
    <property type="evidence" value="ECO:0007669"/>
    <property type="project" value="TreeGrafter"/>
</dbReference>
<feature type="domain" description="Cyclic nucleotide-binding" evidence="4">
    <location>
        <begin position="8"/>
        <end position="96"/>
    </location>
</feature>
<keyword evidence="6" id="KW-1185">Reference proteome</keyword>
<dbReference type="Pfam" id="PF13545">
    <property type="entry name" value="HTH_Crp_2"/>
    <property type="match status" value="1"/>
</dbReference>
<reference evidence="6" key="1">
    <citation type="submission" date="2017-11" db="EMBL/GenBank/DDBJ databases">
        <authorList>
            <person name="Kuznetsova I."/>
            <person name="Sazanova A."/>
            <person name="Chirak E."/>
            <person name="Safronova V."/>
            <person name="Willems A."/>
        </authorList>
    </citation>
    <scope>NUCLEOTIDE SEQUENCE [LARGE SCALE GENOMIC DNA]</scope>
    <source>
        <strain evidence="6">CCBAU 03422</strain>
    </source>
</reference>
<dbReference type="InterPro" id="IPR000595">
    <property type="entry name" value="cNMP-bd_dom"/>
</dbReference>
<evidence type="ECO:0000256" key="3">
    <source>
        <dbReference type="ARBA" id="ARBA00023163"/>
    </source>
</evidence>
<evidence type="ECO:0000259" key="4">
    <source>
        <dbReference type="PROSITE" id="PS50042"/>
    </source>
</evidence>
<dbReference type="InterPro" id="IPR036390">
    <property type="entry name" value="WH_DNA-bd_sf"/>
</dbReference>
<accession>A0A2P7BEZ7</accession>
<comment type="caution">
    <text evidence="5">The sequence shown here is derived from an EMBL/GenBank/DDBJ whole genome shotgun (WGS) entry which is preliminary data.</text>
</comment>
<organism evidence="5 6">
    <name type="scientific">Phyllobacterium sophorae</name>
    <dbReference type="NCBI Taxonomy" id="1520277"/>
    <lineage>
        <taxon>Bacteria</taxon>
        <taxon>Pseudomonadati</taxon>
        <taxon>Pseudomonadota</taxon>
        <taxon>Alphaproteobacteria</taxon>
        <taxon>Hyphomicrobiales</taxon>
        <taxon>Phyllobacteriaceae</taxon>
        <taxon>Phyllobacterium</taxon>
    </lineage>
</organism>
<dbReference type="CDD" id="cd00038">
    <property type="entry name" value="CAP_ED"/>
    <property type="match status" value="1"/>
</dbReference>